<name>A0A822YZ93_NELNU</name>
<feature type="compositionally biased region" description="Basic and acidic residues" evidence="1">
    <location>
        <begin position="646"/>
        <end position="655"/>
    </location>
</feature>
<reference evidence="2 3" key="1">
    <citation type="journal article" date="2020" name="Mol. Biol. Evol.">
        <title>Distinct Expression and Methylation Patterns for Genes with Different Fates following a Single Whole-Genome Duplication in Flowering Plants.</title>
        <authorList>
            <person name="Shi T."/>
            <person name="Rahmani R.S."/>
            <person name="Gugger P.F."/>
            <person name="Wang M."/>
            <person name="Li H."/>
            <person name="Zhang Y."/>
            <person name="Li Z."/>
            <person name="Wang Q."/>
            <person name="Van de Peer Y."/>
            <person name="Marchal K."/>
            <person name="Chen J."/>
        </authorList>
    </citation>
    <scope>NUCLEOTIDE SEQUENCE [LARGE SCALE GENOMIC DNA]</scope>
    <source>
        <tissue evidence="2">Leaf</tissue>
    </source>
</reference>
<feature type="region of interest" description="Disordered" evidence="1">
    <location>
        <begin position="1"/>
        <end position="35"/>
    </location>
</feature>
<feature type="region of interest" description="Disordered" evidence="1">
    <location>
        <begin position="580"/>
        <end position="746"/>
    </location>
</feature>
<evidence type="ECO:0000256" key="1">
    <source>
        <dbReference type="SAM" id="MobiDB-lite"/>
    </source>
</evidence>
<comment type="caution">
    <text evidence="2">The sequence shown here is derived from an EMBL/GenBank/DDBJ whole genome shotgun (WGS) entry which is preliminary data.</text>
</comment>
<dbReference type="AlphaFoldDB" id="A0A822YZ93"/>
<proteinExistence type="predicted"/>
<feature type="compositionally biased region" description="Basic and acidic residues" evidence="1">
    <location>
        <begin position="609"/>
        <end position="635"/>
    </location>
</feature>
<dbReference type="Proteomes" id="UP000607653">
    <property type="component" value="Unassembled WGS sequence"/>
</dbReference>
<sequence length="947" mass="107687">MTAQRESSPCPRSIKETPSVPANTQNPGQGRGSREIELRDVQSNLHSLKKLYGLLLVEGNDDQKASSTNLDEKARLLLKKLLDGAAEQVLQSHSKIMAQQSVAVKPERSQGQLKLQSVMGTPETSPMCIRNKDLNCHPATLQVDQSEFKQTLLSTIPGLPVLKFSATTAENRSKQYQGCEKRRLKRLDSTKDKKVLDEAIEKMDKPRDEHLHLHNFDHHSQGDRGPVKDLESKQKTSKCEKPRMKRVREIQRNLSTVSSILDPMGSPAMWVRSESQYNHSDKNGKKDEKNISLPDEVAIAIQRLEACILGDQELTRNVTHCHQSCRTINSINDADILDQLVEKKDGATQTSGPIEQDLVMNQTTKSVLDGNYLPSLRMSHKRLKHKDATLHTGQMSQSCNPVAEKIEVLNQLTSKKDGKAKQNTLTDQLLVNQESNQVPACNDFQSRRLSQMGGKNKETALPDQLLSQTPKIALKINDSLSQVTGQKDRRNMVVTMTNASESRKLDPQRNELSSQIILSQKDQKVCQSSKPIQEKHLLPSQKVGFPAHGKIKDRPTNKTMKITTSKPLKPSHHFVGPTLILEDLVDPHPKKDQRSEKIERRSSKLNQKMMDRSRSGSKKDKPHEVISRPTMRDHQNQMAISPSPSKAKDPLDRPRMRSHKISQMAPQRMNLPRQHEATSDSFSSWTSQQQSSTTTGEREDDPPPQQRIPMQHTARSPSWHVGPTSRMRRNLSREKGIQENSPPPCHMRRRYITAESSSSCSDSPPDRKIGRLRRLKNKLAIIFHHHHHHHHHHHNKHDNDGDEFVKGHRSLQKHHGSLWKHLGKILRHSSKAEDHGKLMAEVCGEHAAENFTRSKARNMPRKAQQGHLHALVEGLLRHIWHRKKSKPSMTNIKRLGEAYNGKGDVKKLHWWQNFHKRGGLKLANKIKPRIRLGFRAKKPQLRDAHMR</sequence>
<feature type="region of interest" description="Disordered" evidence="1">
    <location>
        <begin position="215"/>
        <end position="242"/>
    </location>
</feature>
<evidence type="ECO:0000313" key="3">
    <source>
        <dbReference type="Proteomes" id="UP000607653"/>
    </source>
</evidence>
<evidence type="ECO:0000313" key="2">
    <source>
        <dbReference type="EMBL" id="DAD37830.1"/>
    </source>
</evidence>
<feature type="compositionally biased region" description="Basic and acidic residues" evidence="1">
    <location>
        <begin position="585"/>
        <end position="602"/>
    </location>
</feature>
<gene>
    <name evidence="2" type="ORF">HUJ06_008471</name>
</gene>
<organism evidence="2 3">
    <name type="scientific">Nelumbo nucifera</name>
    <name type="common">Sacred lotus</name>
    <dbReference type="NCBI Taxonomy" id="4432"/>
    <lineage>
        <taxon>Eukaryota</taxon>
        <taxon>Viridiplantae</taxon>
        <taxon>Streptophyta</taxon>
        <taxon>Embryophyta</taxon>
        <taxon>Tracheophyta</taxon>
        <taxon>Spermatophyta</taxon>
        <taxon>Magnoliopsida</taxon>
        <taxon>Proteales</taxon>
        <taxon>Nelumbonaceae</taxon>
        <taxon>Nelumbo</taxon>
    </lineage>
</organism>
<accession>A0A822YZ93</accession>
<feature type="compositionally biased region" description="Low complexity" evidence="1">
    <location>
        <begin position="679"/>
        <end position="695"/>
    </location>
</feature>
<keyword evidence="3" id="KW-1185">Reference proteome</keyword>
<dbReference type="EMBL" id="DUZY01000004">
    <property type="protein sequence ID" value="DAD37830.1"/>
    <property type="molecule type" value="Genomic_DNA"/>
</dbReference>
<protein>
    <submittedName>
        <fullName evidence="2">Uncharacterized protein</fullName>
    </submittedName>
</protein>